<sequence length="360" mass="40497">MTSRTLDEQETAEFGRELDALRDEVRRDLGAKDVAHIRGVIRFARRADATGRLLLHFGVDPISFVAGAIALGTAKILDNMEIGHNIMHGQYDWTRDPSLSGHAYDWDNVCAAEDWRHSHNYEHHTFTNILGKDRDIGYTFLRVAPEQAWNASHVFQPLTATTLAVVFEWGVATHDLRIVETLQGKQSWKTLWERSGPFAKKATVQLAKDYVVFPVLALGNAPRVFLGNMTANVVRNLWTFAIIFCGHFPEGVRIYSEKEAENESRGDWYLRQLNGSANIEGSALFHVMSGHLSHQIEHHLFPDIPASRYPEMAPRVRAICAKYGQRYNTGSFRRQLGSVVKRLVVNALPERAIPSAIGAA</sequence>
<dbReference type="GO" id="GO:0006629">
    <property type="term" value="P:lipid metabolic process"/>
    <property type="evidence" value="ECO:0007669"/>
    <property type="project" value="InterPro"/>
</dbReference>
<feature type="domain" description="Fatty acid desaturase" evidence="1">
    <location>
        <begin position="65"/>
        <end position="329"/>
    </location>
</feature>
<dbReference type="KEGG" id="llu:AKJ09_05753"/>
<dbReference type="OrthoDB" id="104711at2"/>
<evidence type="ECO:0000313" key="3">
    <source>
        <dbReference type="Proteomes" id="UP000064967"/>
    </source>
</evidence>
<dbReference type="AlphaFoldDB" id="A0A0K1Q102"/>
<dbReference type="CDD" id="cd03506">
    <property type="entry name" value="Delta6-FADS-like"/>
    <property type="match status" value="1"/>
</dbReference>
<dbReference type="GO" id="GO:0016717">
    <property type="term" value="F:oxidoreductase activity, acting on paired donors, with oxidation of a pair of donors resulting in the reduction of molecular oxygen to two molecules of water"/>
    <property type="evidence" value="ECO:0007669"/>
    <property type="project" value="TreeGrafter"/>
</dbReference>
<dbReference type="Pfam" id="PF00487">
    <property type="entry name" value="FA_desaturase"/>
    <property type="match status" value="1"/>
</dbReference>
<name>A0A0K1Q102_9BACT</name>
<gene>
    <name evidence="2" type="ORF">AKJ09_05753</name>
</gene>
<dbReference type="GO" id="GO:0016020">
    <property type="term" value="C:membrane"/>
    <property type="evidence" value="ECO:0007669"/>
    <property type="project" value="TreeGrafter"/>
</dbReference>
<proteinExistence type="predicted"/>
<protein>
    <submittedName>
        <fullName evidence="2">Putative LINOLEOYL-CoA DESATURASE (DELTA(6)-DESATURASE)</fullName>
    </submittedName>
</protein>
<dbReference type="PANTHER" id="PTHR19353:SF84">
    <property type="entry name" value="ACYL-COA DELTA-9-DESATURASE, DESB"/>
    <property type="match status" value="1"/>
</dbReference>
<dbReference type="PANTHER" id="PTHR19353">
    <property type="entry name" value="FATTY ACID DESATURASE 2"/>
    <property type="match status" value="1"/>
</dbReference>
<dbReference type="EMBL" id="CP012333">
    <property type="protein sequence ID" value="AKU99089.1"/>
    <property type="molecule type" value="Genomic_DNA"/>
</dbReference>
<dbReference type="Proteomes" id="UP000064967">
    <property type="component" value="Chromosome"/>
</dbReference>
<accession>A0A0K1Q102</accession>
<dbReference type="InterPro" id="IPR005804">
    <property type="entry name" value="FA_desaturase_dom"/>
</dbReference>
<dbReference type="STRING" id="1391654.AKJ09_05753"/>
<evidence type="ECO:0000259" key="1">
    <source>
        <dbReference type="Pfam" id="PF00487"/>
    </source>
</evidence>
<organism evidence="2 3">
    <name type="scientific">Labilithrix luteola</name>
    <dbReference type="NCBI Taxonomy" id="1391654"/>
    <lineage>
        <taxon>Bacteria</taxon>
        <taxon>Pseudomonadati</taxon>
        <taxon>Myxococcota</taxon>
        <taxon>Polyangia</taxon>
        <taxon>Polyangiales</taxon>
        <taxon>Labilitrichaceae</taxon>
        <taxon>Labilithrix</taxon>
    </lineage>
</organism>
<dbReference type="PATRIC" id="fig|1391654.3.peg.5829"/>
<evidence type="ECO:0000313" key="2">
    <source>
        <dbReference type="EMBL" id="AKU99089.1"/>
    </source>
</evidence>
<reference evidence="2 3" key="1">
    <citation type="submission" date="2015-08" db="EMBL/GenBank/DDBJ databases">
        <authorList>
            <person name="Babu N.S."/>
            <person name="Beckwith C.J."/>
            <person name="Beseler K.G."/>
            <person name="Brison A."/>
            <person name="Carone J.V."/>
            <person name="Caskin T.P."/>
            <person name="Diamond M."/>
            <person name="Durham M.E."/>
            <person name="Foxe J.M."/>
            <person name="Go M."/>
            <person name="Henderson B.A."/>
            <person name="Jones I.B."/>
            <person name="McGettigan J.A."/>
            <person name="Micheletti S.J."/>
            <person name="Nasrallah M.E."/>
            <person name="Ortiz D."/>
            <person name="Piller C.R."/>
            <person name="Privatt S.R."/>
            <person name="Schneider S.L."/>
            <person name="Sharp S."/>
            <person name="Smith T.C."/>
            <person name="Stanton J.D."/>
            <person name="Ullery H.E."/>
            <person name="Wilson R.J."/>
            <person name="Serrano M.G."/>
            <person name="Buck G."/>
            <person name="Lee V."/>
            <person name="Wang Y."/>
            <person name="Carvalho R."/>
            <person name="Voegtly L."/>
            <person name="Shi R."/>
            <person name="Duckworth R."/>
            <person name="Johnson A."/>
            <person name="Loviza R."/>
            <person name="Walstead R."/>
            <person name="Shah Z."/>
            <person name="Kiflezghi M."/>
            <person name="Wade K."/>
            <person name="Ball S.L."/>
            <person name="Bradley K.W."/>
            <person name="Asai D.J."/>
            <person name="Bowman C.A."/>
            <person name="Russell D.A."/>
            <person name="Pope W.H."/>
            <person name="Jacobs-Sera D."/>
            <person name="Hendrix R.W."/>
            <person name="Hatfull G.F."/>
        </authorList>
    </citation>
    <scope>NUCLEOTIDE SEQUENCE [LARGE SCALE GENOMIC DNA]</scope>
    <source>
        <strain evidence="2 3">DSM 27648</strain>
    </source>
</reference>
<keyword evidence="3" id="KW-1185">Reference proteome</keyword>
<dbReference type="RefSeq" id="WP_146650358.1">
    <property type="nucleotide sequence ID" value="NZ_CP012333.1"/>
</dbReference>
<dbReference type="InterPro" id="IPR012171">
    <property type="entry name" value="Fatty_acid_desaturase"/>
</dbReference>